<evidence type="ECO:0000313" key="2">
    <source>
        <dbReference type="EMBL" id="CAD8075595.1"/>
    </source>
</evidence>
<reference evidence="2" key="1">
    <citation type="submission" date="2021-01" db="EMBL/GenBank/DDBJ databases">
        <authorList>
            <consortium name="Genoscope - CEA"/>
            <person name="William W."/>
        </authorList>
    </citation>
    <scope>NUCLEOTIDE SEQUENCE</scope>
</reference>
<feature type="signal peptide" evidence="1">
    <location>
        <begin position="1"/>
        <end position="16"/>
    </location>
</feature>
<keyword evidence="1" id="KW-0732">Signal</keyword>
<name>A0A8S1MDG2_PARPR</name>
<feature type="chain" id="PRO_5035836533" description="Cystatin domain-containing protein" evidence="1">
    <location>
        <begin position="17"/>
        <end position="118"/>
    </location>
</feature>
<dbReference type="OMA" id="IELCLTC"/>
<keyword evidence="3" id="KW-1185">Reference proteome</keyword>
<gene>
    <name evidence="2" type="ORF">PPRIM_AZ9-3.1.T0540284</name>
</gene>
<sequence length="118" mass="13182">MFKLIIFTLFLITISARLDQQDPAVGKKNTSSNKQESDVMKYRRAAAMAKEEFQELCGLNGFVWKQTTQVDTQVVSGFNYSIYGKVQKGDQTRTVKVSFYIPAGQDSRIKATGCSIVA</sequence>
<evidence type="ECO:0008006" key="4">
    <source>
        <dbReference type="Google" id="ProtNLM"/>
    </source>
</evidence>
<organism evidence="2 3">
    <name type="scientific">Paramecium primaurelia</name>
    <dbReference type="NCBI Taxonomy" id="5886"/>
    <lineage>
        <taxon>Eukaryota</taxon>
        <taxon>Sar</taxon>
        <taxon>Alveolata</taxon>
        <taxon>Ciliophora</taxon>
        <taxon>Intramacronucleata</taxon>
        <taxon>Oligohymenophorea</taxon>
        <taxon>Peniculida</taxon>
        <taxon>Parameciidae</taxon>
        <taxon>Paramecium</taxon>
    </lineage>
</organism>
<proteinExistence type="predicted"/>
<dbReference type="Proteomes" id="UP000688137">
    <property type="component" value="Unassembled WGS sequence"/>
</dbReference>
<protein>
    <recommendedName>
        <fullName evidence="4">Cystatin domain-containing protein</fullName>
    </recommendedName>
</protein>
<comment type="caution">
    <text evidence="2">The sequence shown here is derived from an EMBL/GenBank/DDBJ whole genome shotgun (WGS) entry which is preliminary data.</text>
</comment>
<dbReference type="EMBL" id="CAJJDM010000054">
    <property type="protein sequence ID" value="CAD8075595.1"/>
    <property type="molecule type" value="Genomic_DNA"/>
</dbReference>
<dbReference type="AlphaFoldDB" id="A0A8S1MDG2"/>
<evidence type="ECO:0000256" key="1">
    <source>
        <dbReference type="SAM" id="SignalP"/>
    </source>
</evidence>
<accession>A0A8S1MDG2</accession>
<evidence type="ECO:0000313" key="3">
    <source>
        <dbReference type="Proteomes" id="UP000688137"/>
    </source>
</evidence>